<dbReference type="Proteomes" id="UP000823399">
    <property type="component" value="Unassembled WGS sequence"/>
</dbReference>
<comment type="caution">
    <text evidence="4">The sequence shown here is derived from an EMBL/GenBank/DDBJ whole genome shotgun (WGS) entry which is preliminary data.</text>
</comment>
<gene>
    <name evidence="4" type="ORF">F5147DRAFT_584140</name>
</gene>
<organism evidence="4 5">
    <name type="scientific">Suillus discolor</name>
    <dbReference type="NCBI Taxonomy" id="1912936"/>
    <lineage>
        <taxon>Eukaryota</taxon>
        <taxon>Fungi</taxon>
        <taxon>Dikarya</taxon>
        <taxon>Basidiomycota</taxon>
        <taxon>Agaricomycotina</taxon>
        <taxon>Agaricomycetes</taxon>
        <taxon>Agaricomycetidae</taxon>
        <taxon>Boletales</taxon>
        <taxon>Suillineae</taxon>
        <taxon>Suillaceae</taxon>
        <taxon>Suillus</taxon>
    </lineage>
</organism>
<dbReference type="GO" id="GO:0003677">
    <property type="term" value="F:DNA binding"/>
    <property type="evidence" value="ECO:0007669"/>
    <property type="project" value="UniProtKB-KW"/>
</dbReference>
<dbReference type="PANTHER" id="PTHR34605:SF4">
    <property type="entry name" value="DNA ADENINE METHYLTRANSFERASE"/>
    <property type="match status" value="1"/>
</dbReference>
<dbReference type="GO" id="GO:0006310">
    <property type="term" value="P:DNA recombination"/>
    <property type="evidence" value="ECO:0007669"/>
    <property type="project" value="UniProtKB-KW"/>
</dbReference>
<evidence type="ECO:0000256" key="1">
    <source>
        <dbReference type="ARBA" id="ARBA00023125"/>
    </source>
</evidence>
<evidence type="ECO:0000313" key="5">
    <source>
        <dbReference type="Proteomes" id="UP000823399"/>
    </source>
</evidence>
<feature type="compositionally biased region" description="Polar residues" evidence="3">
    <location>
        <begin position="25"/>
        <end position="36"/>
    </location>
</feature>
<reference evidence="4" key="1">
    <citation type="journal article" date="2020" name="New Phytol.">
        <title>Comparative genomics reveals dynamic genome evolution in host specialist ectomycorrhizal fungi.</title>
        <authorList>
            <person name="Lofgren L.A."/>
            <person name="Nguyen N.H."/>
            <person name="Vilgalys R."/>
            <person name="Ruytinx J."/>
            <person name="Liao H.L."/>
            <person name="Branco S."/>
            <person name="Kuo A."/>
            <person name="LaButti K."/>
            <person name="Lipzen A."/>
            <person name="Andreopoulos W."/>
            <person name="Pangilinan J."/>
            <person name="Riley R."/>
            <person name="Hundley H."/>
            <person name="Na H."/>
            <person name="Barry K."/>
            <person name="Grigoriev I.V."/>
            <person name="Stajich J.E."/>
            <person name="Kennedy P.G."/>
        </authorList>
    </citation>
    <scope>NUCLEOTIDE SEQUENCE</scope>
    <source>
        <strain evidence="4">FC423</strain>
    </source>
</reference>
<evidence type="ECO:0008006" key="6">
    <source>
        <dbReference type="Google" id="ProtNLM"/>
    </source>
</evidence>
<dbReference type="InterPro" id="IPR013762">
    <property type="entry name" value="Integrase-like_cat_sf"/>
</dbReference>
<keyword evidence="1" id="KW-0238">DNA-binding</keyword>
<dbReference type="EMBL" id="JABBWM010000071">
    <property type="protein sequence ID" value="KAG2096076.1"/>
    <property type="molecule type" value="Genomic_DNA"/>
</dbReference>
<dbReference type="SUPFAM" id="SSF47823">
    <property type="entry name" value="lambda integrase-like, N-terminal domain"/>
    <property type="match status" value="1"/>
</dbReference>
<dbReference type="InterPro" id="IPR010998">
    <property type="entry name" value="Integrase_recombinase_N"/>
</dbReference>
<dbReference type="InterPro" id="IPR052925">
    <property type="entry name" value="Phage_Integrase-like_Recomb"/>
</dbReference>
<dbReference type="GO" id="GO:0015074">
    <property type="term" value="P:DNA integration"/>
    <property type="evidence" value="ECO:0007669"/>
    <property type="project" value="InterPro"/>
</dbReference>
<dbReference type="Gene3D" id="1.10.443.10">
    <property type="entry name" value="Intergrase catalytic core"/>
    <property type="match status" value="1"/>
</dbReference>
<proteinExistence type="predicted"/>
<feature type="region of interest" description="Disordered" evidence="3">
    <location>
        <begin position="1"/>
        <end position="74"/>
    </location>
</feature>
<dbReference type="RefSeq" id="XP_041288083.1">
    <property type="nucleotide sequence ID" value="XM_041431777.1"/>
</dbReference>
<dbReference type="AlphaFoldDB" id="A0A9P7JP82"/>
<dbReference type="OrthoDB" id="2678913at2759"/>
<name>A0A9P7JP82_9AGAM</name>
<protein>
    <recommendedName>
        <fullName evidence="6">DNA breaking-rejoining enzyme</fullName>
    </recommendedName>
</protein>
<dbReference type="InterPro" id="IPR011010">
    <property type="entry name" value="DNA_brk_join_enz"/>
</dbReference>
<dbReference type="GeneID" id="64694036"/>
<evidence type="ECO:0000256" key="2">
    <source>
        <dbReference type="ARBA" id="ARBA00023172"/>
    </source>
</evidence>
<evidence type="ECO:0000256" key="3">
    <source>
        <dbReference type="SAM" id="MobiDB-lite"/>
    </source>
</evidence>
<evidence type="ECO:0000313" key="4">
    <source>
        <dbReference type="EMBL" id="KAG2096076.1"/>
    </source>
</evidence>
<sequence length="469" mass="51611">MPPNRSLPPSLDSYGTGATTPLPLPSSSTENSSNNKRSLEQVQTEKRRKTSSAKHSVRDSSTENARFGTPLPSTLHISAPSIPLRYKSNLTPQLSALHPHCLARDRLRLWVPAGISARQTTNTTNDPTNQEMSDQQLECILDIMGSAWAQSTKETYGAGLLVFHVFCDTNCIKEDKRCPINRTLLLNFLCSCAGSYSGSALNNYAAGLRAWHLLHGRDWLIPPRELKAVLDGAAASAPAESKKAKRHPYTPDSLAAIRNQLDLTTPLDAAVFACLTTTFYSIARLGEFTVSAIRDFDPGKHVTRANVSETTDRNGLPVTKIHLPRTKCSPVEGEDAYWAAQEGPTNPKEALENHFRVNPATNAEQTHLFAWKHAKGMRPLSKRQLLKRTAAAAEAAKQPDLKGHGLRIGGTLEYLLRGVPFDVVKAMGRWSSDTFASYLREHATVLAPYIQASPALEPFTRHIMPPIRR</sequence>
<dbReference type="SUPFAM" id="SSF56349">
    <property type="entry name" value="DNA breaking-rejoining enzymes"/>
    <property type="match status" value="1"/>
</dbReference>
<dbReference type="PANTHER" id="PTHR34605">
    <property type="entry name" value="PHAGE_INTEGRASE DOMAIN-CONTAINING PROTEIN"/>
    <property type="match status" value="1"/>
</dbReference>
<dbReference type="Gene3D" id="1.10.150.130">
    <property type="match status" value="1"/>
</dbReference>
<accession>A0A9P7JP82</accession>
<keyword evidence="5" id="KW-1185">Reference proteome</keyword>
<keyword evidence="2" id="KW-0233">DNA recombination</keyword>